<accession>A0A8K0GJP4</accession>
<keyword evidence="2" id="KW-1185">Reference proteome</keyword>
<dbReference type="Proteomes" id="UP000801492">
    <property type="component" value="Unassembled WGS sequence"/>
</dbReference>
<organism evidence="1 2">
    <name type="scientific">Ignelater luminosus</name>
    <name type="common">Cucubano</name>
    <name type="synonym">Pyrophorus luminosus</name>
    <dbReference type="NCBI Taxonomy" id="2038154"/>
    <lineage>
        <taxon>Eukaryota</taxon>
        <taxon>Metazoa</taxon>
        <taxon>Ecdysozoa</taxon>
        <taxon>Arthropoda</taxon>
        <taxon>Hexapoda</taxon>
        <taxon>Insecta</taxon>
        <taxon>Pterygota</taxon>
        <taxon>Neoptera</taxon>
        <taxon>Endopterygota</taxon>
        <taxon>Coleoptera</taxon>
        <taxon>Polyphaga</taxon>
        <taxon>Elateriformia</taxon>
        <taxon>Elateroidea</taxon>
        <taxon>Elateridae</taxon>
        <taxon>Agrypninae</taxon>
        <taxon>Pyrophorini</taxon>
        <taxon>Ignelater</taxon>
    </lineage>
</organism>
<gene>
    <name evidence="1" type="ORF">ILUMI_05874</name>
</gene>
<name>A0A8K0GJP4_IGNLU</name>
<dbReference type="OrthoDB" id="424490at2759"/>
<evidence type="ECO:0000313" key="2">
    <source>
        <dbReference type="Proteomes" id="UP000801492"/>
    </source>
</evidence>
<dbReference type="AlphaFoldDB" id="A0A8K0GJP4"/>
<reference evidence="1" key="1">
    <citation type="submission" date="2019-08" db="EMBL/GenBank/DDBJ databases">
        <title>The genome of the North American firefly Photinus pyralis.</title>
        <authorList>
            <consortium name="Photinus pyralis genome working group"/>
            <person name="Fallon T.R."/>
            <person name="Sander Lower S.E."/>
            <person name="Weng J.-K."/>
        </authorList>
    </citation>
    <scope>NUCLEOTIDE SEQUENCE</scope>
    <source>
        <strain evidence="1">TRF0915ILg1</strain>
        <tissue evidence="1">Whole body</tissue>
    </source>
</reference>
<proteinExistence type="predicted"/>
<protein>
    <submittedName>
        <fullName evidence="1">Uncharacterized protein</fullName>
    </submittedName>
</protein>
<sequence>MKLIRVTIAVQYNATEKKRRLRNGEYTPVFRYPRKGCQTTRSVRYYGNRFFHYTDLNNKINSNLTLSEILELVFLLIMEVPFKVVSYLTGRTQNLINDWFNMCREVCIQIVSVNNRGQLIGTDADSLQIDEEYFSGHRGRLLQGDRVAQSEDSNAEVENLRNHTLLLSVEIVKHYCQSFKGKCKLDQQFLLMSGRLIEI</sequence>
<comment type="caution">
    <text evidence="1">The sequence shown here is derived from an EMBL/GenBank/DDBJ whole genome shotgun (WGS) entry which is preliminary data.</text>
</comment>
<evidence type="ECO:0000313" key="1">
    <source>
        <dbReference type="EMBL" id="KAF2900313.1"/>
    </source>
</evidence>
<dbReference type="EMBL" id="VTPC01002277">
    <property type="protein sequence ID" value="KAF2900313.1"/>
    <property type="molecule type" value="Genomic_DNA"/>
</dbReference>